<dbReference type="FunFam" id="1.10.472.10:FF:000043">
    <property type="entry name" value="Transcription initiation factor IIB"/>
    <property type="match status" value="1"/>
</dbReference>
<dbReference type="EMBL" id="GDJX01012878">
    <property type="protein sequence ID" value="JAT55058.1"/>
    <property type="molecule type" value="Transcribed_RNA"/>
</dbReference>
<evidence type="ECO:0000256" key="2">
    <source>
        <dbReference type="ARBA" id="ARBA00022737"/>
    </source>
</evidence>
<dbReference type="AlphaFoldDB" id="A0A1D1YK83"/>
<accession>A0A1D1YK83</accession>
<keyword evidence="2" id="KW-0677">Repeat</keyword>
<sequence>GQVSPCQSRKLRASPSRRFRRRRRGRGRSRGSHRRAGEAAMDADFFCQECKAFTQTVLDRSTGDTVCTECALVVDHHYVDVSSEWRVFADDTDGDDKVRVGGASNPLLGDEGGLAPTVISTVGGGKLALPSVARAQATDPHRALIQAFGTISAMAGRLHLVATIEHRAQEIYKNLKDQKSIVGKPQTAVLAACLFVACRLEHAPRTVNEIFSVANGAAKKKIGQAINVIEAEMGSSFEMGTARAGDFMRRFCSHLGMTNQAVKAALEAVQNSEELDIRRAPLSVAAAVIYMITQLSDEKKQLRDISLATGVAEGTIKKAYKDLYPHASRLIPSSFADEEDLRKLSSL</sequence>
<dbReference type="GO" id="GO:0070897">
    <property type="term" value="P:transcription preinitiation complex assembly"/>
    <property type="evidence" value="ECO:0007669"/>
    <property type="project" value="InterPro"/>
</dbReference>
<keyword evidence="8" id="KW-0648">Protein biosynthesis</keyword>
<dbReference type="GO" id="GO:0097550">
    <property type="term" value="C:transcription preinitiation complex"/>
    <property type="evidence" value="ECO:0007669"/>
    <property type="project" value="TreeGrafter"/>
</dbReference>
<dbReference type="PANTHER" id="PTHR11618:SF24">
    <property type="entry name" value="OS03G0193600 PROTEIN"/>
    <property type="match status" value="1"/>
</dbReference>
<feature type="domain" description="TFIIB-type" evidence="7">
    <location>
        <begin position="43"/>
        <end position="75"/>
    </location>
</feature>
<dbReference type="PROSITE" id="PS51134">
    <property type="entry name" value="ZF_TFIIB"/>
    <property type="match status" value="1"/>
</dbReference>
<evidence type="ECO:0000256" key="4">
    <source>
        <dbReference type="ARBA" id="ARBA00023163"/>
    </source>
</evidence>
<dbReference type="Gene3D" id="1.10.472.170">
    <property type="match status" value="1"/>
</dbReference>
<comment type="similarity">
    <text evidence="1">Belongs to the TFIIB family.</text>
</comment>
<dbReference type="Gene3D" id="1.10.472.10">
    <property type="entry name" value="Cyclin-like"/>
    <property type="match status" value="1"/>
</dbReference>
<protein>
    <submittedName>
        <fullName evidence="8">Transcription initiation factor IIB</fullName>
    </submittedName>
</protein>
<dbReference type="PRINTS" id="PR00685">
    <property type="entry name" value="TIFACTORIIB"/>
</dbReference>
<dbReference type="InterPro" id="IPR013137">
    <property type="entry name" value="Znf_TFIIB"/>
</dbReference>
<gene>
    <name evidence="8" type="primary">TFIIB_2</name>
    <name evidence="8" type="ORF">g.98658</name>
</gene>
<dbReference type="GO" id="GO:0008270">
    <property type="term" value="F:zinc ion binding"/>
    <property type="evidence" value="ECO:0007669"/>
    <property type="project" value="UniProtKB-KW"/>
</dbReference>
<evidence type="ECO:0000256" key="1">
    <source>
        <dbReference type="ARBA" id="ARBA00010857"/>
    </source>
</evidence>
<dbReference type="Pfam" id="PF00382">
    <property type="entry name" value="TFIIB"/>
    <property type="match status" value="2"/>
</dbReference>
<reference evidence="8" key="1">
    <citation type="submission" date="2015-07" db="EMBL/GenBank/DDBJ databases">
        <title>Transcriptome Assembly of Anthurium amnicola.</title>
        <authorList>
            <person name="Suzuki J."/>
        </authorList>
    </citation>
    <scope>NUCLEOTIDE SEQUENCE</scope>
</reference>
<organism evidence="8">
    <name type="scientific">Anthurium amnicola</name>
    <dbReference type="NCBI Taxonomy" id="1678845"/>
    <lineage>
        <taxon>Eukaryota</taxon>
        <taxon>Viridiplantae</taxon>
        <taxon>Streptophyta</taxon>
        <taxon>Embryophyta</taxon>
        <taxon>Tracheophyta</taxon>
        <taxon>Spermatophyta</taxon>
        <taxon>Magnoliopsida</taxon>
        <taxon>Liliopsida</taxon>
        <taxon>Araceae</taxon>
        <taxon>Pothoideae</taxon>
        <taxon>Potheae</taxon>
        <taxon>Anthurium</taxon>
    </lineage>
</organism>
<dbReference type="SUPFAM" id="SSF57783">
    <property type="entry name" value="Zinc beta-ribbon"/>
    <property type="match status" value="1"/>
</dbReference>
<dbReference type="SUPFAM" id="SSF47954">
    <property type="entry name" value="Cyclin-like"/>
    <property type="match status" value="2"/>
</dbReference>
<evidence type="ECO:0000259" key="7">
    <source>
        <dbReference type="PROSITE" id="PS51134"/>
    </source>
</evidence>
<keyword evidence="5" id="KW-0863">Zinc-finger</keyword>
<feature type="region of interest" description="Disordered" evidence="6">
    <location>
        <begin position="1"/>
        <end position="36"/>
    </location>
</feature>
<name>A0A1D1YK83_9ARAE</name>
<keyword evidence="3" id="KW-0805">Transcription regulation</keyword>
<feature type="non-terminal residue" evidence="8">
    <location>
        <position position="1"/>
    </location>
</feature>
<dbReference type="InterPro" id="IPR023486">
    <property type="entry name" value="TFIIB_CS"/>
</dbReference>
<dbReference type="GO" id="GO:0005634">
    <property type="term" value="C:nucleus"/>
    <property type="evidence" value="ECO:0007669"/>
    <property type="project" value="TreeGrafter"/>
</dbReference>
<keyword evidence="5" id="KW-0479">Metal-binding</keyword>
<dbReference type="Pfam" id="PF08271">
    <property type="entry name" value="Zn_Ribbon_TF"/>
    <property type="match status" value="1"/>
</dbReference>
<dbReference type="InterPro" id="IPR000812">
    <property type="entry name" value="TFIIB"/>
</dbReference>
<feature type="compositionally biased region" description="Basic residues" evidence="6">
    <location>
        <begin position="9"/>
        <end position="34"/>
    </location>
</feature>
<evidence type="ECO:0000313" key="8">
    <source>
        <dbReference type="EMBL" id="JAT55058.1"/>
    </source>
</evidence>
<keyword evidence="5" id="KW-0862">Zinc</keyword>
<evidence type="ECO:0000256" key="5">
    <source>
        <dbReference type="PROSITE-ProRule" id="PRU00469"/>
    </source>
</evidence>
<dbReference type="InterPro" id="IPR036915">
    <property type="entry name" value="Cyclin-like_sf"/>
</dbReference>
<dbReference type="InterPro" id="IPR013150">
    <property type="entry name" value="TFIIB_cyclin"/>
</dbReference>
<dbReference type="PROSITE" id="PS00782">
    <property type="entry name" value="TFIIB"/>
    <property type="match status" value="1"/>
</dbReference>
<evidence type="ECO:0000256" key="6">
    <source>
        <dbReference type="SAM" id="MobiDB-lite"/>
    </source>
</evidence>
<keyword evidence="4" id="KW-0804">Transcription</keyword>
<dbReference type="GO" id="GO:0003743">
    <property type="term" value="F:translation initiation factor activity"/>
    <property type="evidence" value="ECO:0007669"/>
    <property type="project" value="UniProtKB-KW"/>
</dbReference>
<dbReference type="GO" id="GO:0017025">
    <property type="term" value="F:TBP-class protein binding"/>
    <property type="evidence" value="ECO:0007669"/>
    <property type="project" value="InterPro"/>
</dbReference>
<proteinExistence type="inferred from homology"/>
<evidence type="ECO:0000256" key="3">
    <source>
        <dbReference type="ARBA" id="ARBA00023015"/>
    </source>
</evidence>
<dbReference type="InterPro" id="IPR013763">
    <property type="entry name" value="Cyclin-like_dom"/>
</dbReference>
<keyword evidence="8" id="KW-0396">Initiation factor</keyword>
<dbReference type="SMART" id="SM00385">
    <property type="entry name" value="CYCLIN"/>
    <property type="match status" value="2"/>
</dbReference>
<dbReference type="PANTHER" id="PTHR11618">
    <property type="entry name" value="TRANSCRIPTION INITIATION FACTOR IIB-RELATED"/>
    <property type="match status" value="1"/>
</dbReference>